<evidence type="ECO:0000256" key="3">
    <source>
        <dbReference type="RuleBase" id="RU000363"/>
    </source>
</evidence>
<dbReference type="PANTHER" id="PTHR43976">
    <property type="entry name" value="SHORT CHAIN DEHYDROGENASE"/>
    <property type="match status" value="1"/>
</dbReference>
<comment type="caution">
    <text evidence="4">The sequence shown here is derived from an EMBL/GenBank/DDBJ whole genome shotgun (WGS) entry which is preliminary data.</text>
</comment>
<dbReference type="EMBL" id="JACHCE010000007">
    <property type="protein sequence ID" value="MBB5638133.1"/>
    <property type="molecule type" value="Genomic_DNA"/>
</dbReference>
<dbReference type="CDD" id="cd05374">
    <property type="entry name" value="17beta-HSD-like_SDR_c"/>
    <property type="match status" value="1"/>
</dbReference>
<dbReference type="PANTHER" id="PTHR43976:SF16">
    <property type="entry name" value="SHORT-CHAIN DEHYDROGENASE_REDUCTASE FAMILY PROTEIN"/>
    <property type="match status" value="1"/>
</dbReference>
<evidence type="ECO:0000256" key="1">
    <source>
        <dbReference type="ARBA" id="ARBA00006484"/>
    </source>
</evidence>
<dbReference type="Gene3D" id="3.40.50.720">
    <property type="entry name" value="NAD(P)-binding Rossmann-like Domain"/>
    <property type="match status" value="1"/>
</dbReference>
<gene>
    <name evidence="4" type="ORF">HDE68_004059</name>
</gene>
<protein>
    <submittedName>
        <fullName evidence="4">Short-subunit dehydrogenase</fullName>
    </submittedName>
</protein>
<dbReference type="InterPro" id="IPR036291">
    <property type="entry name" value="NAD(P)-bd_dom_sf"/>
</dbReference>
<dbReference type="PRINTS" id="PR00081">
    <property type="entry name" value="GDHRDH"/>
</dbReference>
<evidence type="ECO:0000256" key="2">
    <source>
        <dbReference type="ARBA" id="ARBA00023002"/>
    </source>
</evidence>
<dbReference type="RefSeq" id="WP_183883974.1">
    <property type="nucleotide sequence ID" value="NZ_JACHCE010000007.1"/>
</dbReference>
<proteinExistence type="inferred from homology"/>
<comment type="similarity">
    <text evidence="1 3">Belongs to the short-chain dehydrogenases/reductases (SDR) family.</text>
</comment>
<organism evidence="4 5">
    <name type="scientific">Pedobacter cryoconitis</name>
    <dbReference type="NCBI Taxonomy" id="188932"/>
    <lineage>
        <taxon>Bacteria</taxon>
        <taxon>Pseudomonadati</taxon>
        <taxon>Bacteroidota</taxon>
        <taxon>Sphingobacteriia</taxon>
        <taxon>Sphingobacteriales</taxon>
        <taxon>Sphingobacteriaceae</taxon>
        <taxon>Pedobacter</taxon>
    </lineage>
</organism>
<keyword evidence="2" id="KW-0560">Oxidoreductase</keyword>
<dbReference type="Proteomes" id="UP000537204">
    <property type="component" value="Unassembled WGS sequence"/>
</dbReference>
<dbReference type="Pfam" id="PF00106">
    <property type="entry name" value="adh_short"/>
    <property type="match status" value="1"/>
</dbReference>
<reference evidence="4 5" key="1">
    <citation type="submission" date="2020-08" db="EMBL/GenBank/DDBJ databases">
        <title>Genomic Encyclopedia of Type Strains, Phase IV (KMG-V): Genome sequencing to study the core and pangenomes of soil and plant-associated prokaryotes.</title>
        <authorList>
            <person name="Whitman W."/>
        </authorList>
    </citation>
    <scope>NUCLEOTIDE SEQUENCE [LARGE SCALE GENOMIC DNA]</scope>
    <source>
        <strain evidence="4 5">S3M1</strain>
    </source>
</reference>
<evidence type="ECO:0000313" key="4">
    <source>
        <dbReference type="EMBL" id="MBB5638133.1"/>
    </source>
</evidence>
<dbReference type="GO" id="GO:0016491">
    <property type="term" value="F:oxidoreductase activity"/>
    <property type="evidence" value="ECO:0007669"/>
    <property type="project" value="UniProtKB-KW"/>
</dbReference>
<dbReference type="PRINTS" id="PR00080">
    <property type="entry name" value="SDRFAMILY"/>
</dbReference>
<dbReference type="InterPro" id="IPR051911">
    <property type="entry name" value="SDR_oxidoreductase"/>
</dbReference>
<evidence type="ECO:0000313" key="5">
    <source>
        <dbReference type="Proteomes" id="UP000537204"/>
    </source>
</evidence>
<name>A0A7W8ZQ58_9SPHI</name>
<accession>A0A7W8ZQ58</accession>
<dbReference type="AlphaFoldDB" id="A0A7W8ZQ58"/>
<dbReference type="SUPFAM" id="SSF51735">
    <property type="entry name" value="NAD(P)-binding Rossmann-fold domains"/>
    <property type="match status" value="1"/>
</dbReference>
<sequence length="276" mass="30798">MKTILITGASSGIGKATAKKFAIEGWNVIATMRSPEKENELSQLKNVLVTKLDVQDKASIQEAIKSGIEKFGTIDTVVNNAGFGILGAFEKSTDEQIQNQFSVNVFGVMDVIRAILPHFREKQDGTIINITSQGGRVTFPTCSLYHSTKFAIEGFSESLSYELLSQNIIVKIVEPGSTESNFFNAVGMAADQSITAYEEFDKIALDNWNKNDIMTSTTEEIAAVIYKAATDNKDQLRYMAGRDTELYFGIRNEQDQHYVNYMRKAYIPEILEKQNK</sequence>
<dbReference type="InterPro" id="IPR002347">
    <property type="entry name" value="SDR_fam"/>
</dbReference>